<evidence type="ECO:0000256" key="2">
    <source>
        <dbReference type="SAM" id="MobiDB-lite"/>
    </source>
</evidence>
<dbReference type="InterPro" id="IPR028267">
    <property type="entry name" value="Pianissimo_N"/>
</dbReference>
<evidence type="ECO:0008006" key="7">
    <source>
        <dbReference type="Google" id="ProtNLM"/>
    </source>
</evidence>
<organism evidence="5 6">
    <name type="scientific">Trichoderma parareesei</name>
    <name type="common">Filamentous fungus</name>
    <dbReference type="NCBI Taxonomy" id="858221"/>
    <lineage>
        <taxon>Eukaryota</taxon>
        <taxon>Fungi</taxon>
        <taxon>Dikarya</taxon>
        <taxon>Ascomycota</taxon>
        <taxon>Pezizomycotina</taxon>
        <taxon>Sordariomycetes</taxon>
        <taxon>Hypocreomycetidae</taxon>
        <taxon>Hypocreales</taxon>
        <taxon>Hypocreaceae</taxon>
        <taxon>Trichoderma</taxon>
    </lineage>
</organism>
<dbReference type="InterPro" id="IPR036274">
    <property type="entry name" value="HR1_rpt_sf"/>
</dbReference>
<comment type="similarity">
    <text evidence="1">Belongs to the RICTOR family.</text>
</comment>
<feature type="compositionally biased region" description="Low complexity" evidence="2">
    <location>
        <begin position="1"/>
        <end position="16"/>
    </location>
</feature>
<evidence type="ECO:0000259" key="4">
    <source>
        <dbReference type="SMART" id="SM01308"/>
    </source>
</evidence>
<evidence type="ECO:0000313" key="5">
    <source>
        <dbReference type="EMBL" id="OTA03862.1"/>
    </source>
</evidence>
<dbReference type="PANTHER" id="PTHR13298">
    <property type="entry name" value="CYTOSOLIC REGULATOR PIANISSIMO"/>
    <property type="match status" value="1"/>
</dbReference>
<proteinExistence type="inferred from homology"/>
<name>A0A2H2ZGI4_TRIPA</name>
<feature type="region of interest" description="Disordered" evidence="2">
    <location>
        <begin position="1"/>
        <end position="108"/>
    </location>
</feature>
<dbReference type="Pfam" id="PF14664">
    <property type="entry name" value="RICTOR_N"/>
    <property type="match status" value="1"/>
</dbReference>
<dbReference type="SMART" id="SM01308">
    <property type="entry name" value="RICTOR_N"/>
    <property type="match status" value="1"/>
</dbReference>
<dbReference type="GO" id="GO:0038203">
    <property type="term" value="P:TORC2 signaling"/>
    <property type="evidence" value="ECO:0007669"/>
    <property type="project" value="TreeGrafter"/>
</dbReference>
<dbReference type="EMBL" id="LFMI01000452">
    <property type="protein sequence ID" value="OTA03862.1"/>
    <property type="molecule type" value="Genomic_DNA"/>
</dbReference>
<evidence type="ECO:0000259" key="3">
    <source>
        <dbReference type="SMART" id="SM00742"/>
    </source>
</evidence>
<feature type="compositionally biased region" description="Polar residues" evidence="2">
    <location>
        <begin position="50"/>
        <end position="60"/>
    </location>
</feature>
<evidence type="ECO:0000313" key="6">
    <source>
        <dbReference type="Proteomes" id="UP000219286"/>
    </source>
</evidence>
<feature type="domain" description="REM-1" evidence="3">
    <location>
        <begin position="116"/>
        <end position="185"/>
    </location>
</feature>
<dbReference type="SUPFAM" id="SSF46585">
    <property type="entry name" value="HR1 repeat"/>
    <property type="match status" value="1"/>
</dbReference>
<feature type="region of interest" description="Disordered" evidence="2">
    <location>
        <begin position="175"/>
        <end position="218"/>
    </location>
</feature>
<evidence type="ECO:0000256" key="1">
    <source>
        <dbReference type="ARBA" id="ARBA00008878"/>
    </source>
</evidence>
<dbReference type="Gene3D" id="1.10.287.160">
    <property type="entry name" value="HR1 repeat"/>
    <property type="match status" value="1"/>
</dbReference>
<protein>
    <recommendedName>
        <fullName evidence="7">REM-1 domain-containing protein</fullName>
    </recommendedName>
</protein>
<dbReference type="PANTHER" id="PTHR13298:SF11">
    <property type="entry name" value="RAPAMYCIN-INSENSITIVE COMPANION OF MTOR"/>
    <property type="match status" value="1"/>
</dbReference>
<dbReference type="InterPro" id="IPR028268">
    <property type="entry name" value="Pianissimo_fam"/>
</dbReference>
<keyword evidence="6" id="KW-1185">Reference proteome</keyword>
<dbReference type="GO" id="GO:0031932">
    <property type="term" value="C:TORC2 complex"/>
    <property type="evidence" value="ECO:0007669"/>
    <property type="project" value="InterPro"/>
</dbReference>
<dbReference type="Pfam" id="PF02185">
    <property type="entry name" value="HR1"/>
    <property type="match status" value="1"/>
</dbReference>
<gene>
    <name evidence="5" type="ORF">A9Z42_0043780</name>
</gene>
<dbReference type="Proteomes" id="UP000219286">
    <property type="component" value="Unassembled WGS sequence"/>
</dbReference>
<reference evidence="5 6" key="1">
    <citation type="journal article" date="2015" name="Genome Announc.">
        <title>Genome sequence and annotation of Trichoderma parareesei, the ancestor of the cellulase producer Trichoderma reesei.</title>
        <authorList>
            <person name="Yang D."/>
            <person name="Pomraning K."/>
            <person name="Kopchinskiy A."/>
            <person name="Karimi Aghcheh R."/>
            <person name="Atanasova L."/>
            <person name="Chenthamara K."/>
            <person name="Baker S.E."/>
            <person name="Zhang R."/>
            <person name="Shen Q."/>
            <person name="Freitag M."/>
            <person name="Kubicek C.P."/>
            <person name="Druzhinina I.S."/>
        </authorList>
    </citation>
    <scope>NUCLEOTIDE SEQUENCE [LARGE SCALE GENOMIC DNA]</scope>
    <source>
        <strain evidence="5 6">CBS 125925</strain>
    </source>
</reference>
<sequence length="779" mass="86242">MLASSSSSQKGFAASSQPSQSLKQTDGGPIAGRTSIDREGTGLQIPNGGASRNLSASSVSFAPRASSLTPGAGPGSFSSELRSQMIPIRQGSRTDAGPVYPSSFNDQLEEGDVVEQNLVLLRDKLKREMKIKEGSENMLEALNLKKAKQTKEQRQRVEAELTASHSRIKVLKQQITDAQATKAAPPSTPPRNRSQQDVPPHRSPHSLRSGPGSDIEEATENPTFTLAELLQALEVGGMTPDYYVTRANLLVDLFKRYPTLKYDLVWSVFGLRMQMMLLSESREVVAAGYRATRYAISDRNSLKKIRSLNTDFLVIRSLNNYRKADVEREQALKFVRAFLDVKDGVQEISRAVVRTIVAVAEYGDDRSGSAQPTEQNTDRLRPICIETLAEIMVRDPRLLLASGGLGPLSEALAEGTYKAPESLTSAFLYLLDTPDRRKYIQPGYGLEVVFNSFTSQLAGSEVVLKQNCKAISVALRSWSGLMSLCMYDFRSIRSLVMSISLPNPAIRETILDLLFSLLRIKPPAWAVSFLAGRRLTTYGRVNHLNIKAETRDRGYLEEDTGEQNFVDHYTALILAVLIKSGIIQTLLQVARSENDTMLKRKTTLLIGETLKLAAKLLPPSWSAEIQLLPELFSAAAKFGDSQSYIASSIVYQMSSINRTLYRSAPTDTLAGILPSSDSMNDLALLDEQRKAGSTVAFDDATFRQLLIDTGVLNSSNYSKWNWENILKVIDGPLQVGKRLEEAIKASKFMKRIMSFYRPFKYKFADVRNTRNAQKYVSGG</sequence>
<dbReference type="SUPFAM" id="SSF48371">
    <property type="entry name" value="ARM repeat"/>
    <property type="match status" value="1"/>
</dbReference>
<dbReference type="SMART" id="SM00742">
    <property type="entry name" value="Hr1"/>
    <property type="match status" value="1"/>
</dbReference>
<dbReference type="InterPro" id="IPR011072">
    <property type="entry name" value="HR1_rho-bd"/>
</dbReference>
<dbReference type="InterPro" id="IPR016024">
    <property type="entry name" value="ARM-type_fold"/>
</dbReference>
<feature type="domain" description="Rapamycin-insensitive companion of mTOR N-terminal" evidence="4">
    <location>
        <begin position="244"/>
        <end position="618"/>
    </location>
</feature>
<comment type="caution">
    <text evidence="5">The sequence shown here is derived from an EMBL/GenBank/DDBJ whole genome shotgun (WGS) entry which is preliminary data.</text>
</comment>
<dbReference type="AlphaFoldDB" id="A0A2H2ZGI4"/>
<accession>A0A2H2ZGI4</accession>
<dbReference type="OrthoDB" id="271111at2759"/>